<dbReference type="Proteomes" id="UP001295684">
    <property type="component" value="Unassembled WGS sequence"/>
</dbReference>
<protein>
    <submittedName>
        <fullName evidence="1">Uncharacterized protein</fullName>
    </submittedName>
</protein>
<name>A0AAD1XH63_EUPCR</name>
<gene>
    <name evidence="1" type="ORF">ECRASSUSDP1_LOCUS13943</name>
</gene>
<accession>A0AAD1XH63</accession>
<comment type="caution">
    <text evidence="1">The sequence shown here is derived from an EMBL/GenBank/DDBJ whole genome shotgun (WGS) entry which is preliminary data.</text>
</comment>
<dbReference type="EMBL" id="CAMPGE010013904">
    <property type="protein sequence ID" value="CAI2372612.1"/>
    <property type="molecule type" value="Genomic_DNA"/>
</dbReference>
<reference evidence="1" key="1">
    <citation type="submission" date="2023-07" db="EMBL/GenBank/DDBJ databases">
        <authorList>
            <consortium name="AG Swart"/>
            <person name="Singh M."/>
            <person name="Singh A."/>
            <person name="Seah K."/>
            <person name="Emmerich C."/>
        </authorList>
    </citation>
    <scope>NUCLEOTIDE SEQUENCE</scope>
    <source>
        <strain evidence="1">DP1</strain>
    </source>
</reference>
<dbReference type="AlphaFoldDB" id="A0AAD1XH63"/>
<organism evidence="1 2">
    <name type="scientific">Euplotes crassus</name>
    <dbReference type="NCBI Taxonomy" id="5936"/>
    <lineage>
        <taxon>Eukaryota</taxon>
        <taxon>Sar</taxon>
        <taxon>Alveolata</taxon>
        <taxon>Ciliophora</taxon>
        <taxon>Intramacronucleata</taxon>
        <taxon>Spirotrichea</taxon>
        <taxon>Hypotrichia</taxon>
        <taxon>Euplotida</taxon>
        <taxon>Euplotidae</taxon>
        <taxon>Moneuplotes</taxon>
    </lineage>
</organism>
<keyword evidence="2" id="KW-1185">Reference proteome</keyword>
<evidence type="ECO:0000313" key="1">
    <source>
        <dbReference type="EMBL" id="CAI2372612.1"/>
    </source>
</evidence>
<evidence type="ECO:0000313" key="2">
    <source>
        <dbReference type="Proteomes" id="UP001295684"/>
    </source>
</evidence>
<proteinExistence type="predicted"/>
<sequence length="42" mass="5048">MPFFYHLKNFLKDNSLHTSGHFNFMRNNIPCLVRLILRSILV</sequence>